<feature type="region of interest" description="Disordered" evidence="1">
    <location>
        <begin position="1"/>
        <end position="23"/>
    </location>
</feature>
<feature type="transmembrane region" description="Helical" evidence="2">
    <location>
        <begin position="33"/>
        <end position="55"/>
    </location>
</feature>
<evidence type="ECO:0000256" key="2">
    <source>
        <dbReference type="SAM" id="Phobius"/>
    </source>
</evidence>
<protein>
    <submittedName>
        <fullName evidence="3">DUF502 domain-containing protein</fullName>
    </submittedName>
</protein>
<feature type="transmembrane region" description="Helical" evidence="2">
    <location>
        <begin position="75"/>
        <end position="100"/>
    </location>
</feature>
<accession>A0ABZ0HN93</accession>
<sequence length="244" mass="26306">MTELSPQTRPQSQASPPILSPKGSGLGGRIRNWFLTGVIVAGPLAVTASIVWWFVDTVDTWVRHFLPSKLWPETYLALPLPGFGVIFVFLGLTLLGFLAANLAGRTLIRLGEAILARMPVVRSIYKSVKQIFETAFSQSGTSFRKVGLIEFPSKGSWSLVFITAPPGVALSEHLPQGEAHISVFLPCTPNPTTGFYFFLPAREVIELPLSPDAAAKLIMSCGVIQPDANAVVAAMATKHVHEAA</sequence>
<dbReference type="InterPro" id="IPR007462">
    <property type="entry name" value="COV1-like"/>
</dbReference>
<dbReference type="PANTHER" id="PTHR31876">
    <property type="entry name" value="COV-LIKE PROTEIN 1"/>
    <property type="match status" value="1"/>
</dbReference>
<keyword evidence="2" id="KW-0472">Membrane</keyword>
<dbReference type="RefSeq" id="WP_407337660.1">
    <property type="nucleotide sequence ID" value="NZ_CP136862.1"/>
</dbReference>
<dbReference type="Pfam" id="PF04367">
    <property type="entry name" value="DUF502"/>
    <property type="match status" value="1"/>
</dbReference>
<proteinExistence type="predicted"/>
<gene>
    <name evidence="3" type="ORF">RZS28_10195</name>
</gene>
<evidence type="ECO:0000313" key="4">
    <source>
        <dbReference type="Proteomes" id="UP001626536"/>
    </source>
</evidence>
<organism evidence="3 4">
    <name type="scientific">Methylocapsa polymorpha</name>
    <dbReference type="NCBI Taxonomy" id="3080828"/>
    <lineage>
        <taxon>Bacteria</taxon>
        <taxon>Pseudomonadati</taxon>
        <taxon>Pseudomonadota</taxon>
        <taxon>Alphaproteobacteria</taxon>
        <taxon>Hyphomicrobiales</taxon>
        <taxon>Beijerinckiaceae</taxon>
        <taxon>Methylocapsa</taxon>
    </lineage>
</organism>
<evidence type="ECO:0000313" key="3">
    <source>
        <dbReference type="EMBL" id="WOJ88220.1"/>
    </source>
</evidence>
<dbReference type="PANTHER" id="PTHR31876:SF26">
    <property type="entry name" value="PROTEIN LIKE COV 2"/>
    <property type="match status" value="1"/>
</dbReference>
<reference evidence="3 4" key="1">
    <citation type="submission" date="2023-10" db="EMBL/GenBank/DDBJ databases">
        <title>Novel methanotroph of the genus Methylocapsa from a subarctic wetland.</title>
        <authorList>
            <person name="Belova S.E."/>
            <person name="Oshkin I.Y."/>
            <person name="Miroshnikov K."/>
            <person name="Dedysh S.N."/>
        </authorList>
    </citation>
    <scope>NUCLEOTIDE SEQUENCE [LARGE SCALE GENOMIC DNA]</scope>
    <source>
        <strain evidence="3 4">RX1</strain>
    </source>
</reference>
<name>A0ABZ0HN93_9HYPH</name>
<keyword evidence="2" id="KW-1133">Transmembrane helix</keyword>
<feature type="compositionally biased region" description="Polar residues" evidence="1">
    <location>
        <begin position="1"/>
        <end position="15"/>
    </location>
</feature>
<dbReference type="Proteomes" id="UP001626536">
    <property type="component" value="Chromosome"/>
</dbReference>
<keyword evidence="2" id="KW-0812">Transmembrane</keyword>
<keyword evidence="4" id="KW-1185">Reference proteome</keyword>
<dbReference type="EMBL" id="CP136862">
    <property type="protein sequence ID" value="WOJ88220.1"/>
    <property type="molecule type" value="Genomic_DNA"/>
</dbReference>
<evidence type="ECO:0000256" key="1">
    <source>
        <dbReference type="SAM" id="MobiDB-lite"/>
    </source>
</evidence>